<keyword evidence="2" id="KW-0614">Plasmid</keyword>
<dbReference type="Pfam" id="PF09994">
    <property type="entry name" value="T6SS_Tle1-like_cat"/>
    <property type="match status" value="1"/>
</dbReference>
<dbReference type="InterPro" id="IPR029058">
    <property type="entry name" value="AB_hydrolase_fold"/>
</dbReference>
<name>A1VW51_POLNA</name>
<accession>A1VW51</accession>
<dbReference type="AlphaFoldDB" id="A1VW51"/>
<dbReference type="KEGG" id="pna:Pnap_4814"/>
<sequence>MEPPKNIALFIDGTWDQPNGAMDTNVRKLFEASRFEPFSPAPQLTYYLPGVGTDISQSEPGAPVGSYGGYIDFKQKLAKEMPSSVLLLRPFLGGIFGRGTAARIKEAYAYLSWEYDQRRGDKVFLFGFSRGAFAARSLAGFISKVGILLRHKLQYVEEAYKLYEAASDGTQSRLTDYLVPLTGKPLLQSGESEDALRIHFIGVWDTVGALGIPWRLMKFKAMHTEYHQTQVPPNVMTARHALALHELRKPFHPMLWSDPNGHSGLRQAWFPGAHADVGGGYLLHESGLSNNALKWMTREAQAKGLQMEATTKWLNEQTSPEMLHHQIRKWFIGFRPRVRPQLQVLHDAFSGDASELSNAMFFHESTRLHLLNPAARKYKFFRPGVNDCLQQADELALQLFVKSRLMGHEPLGQVEP</sequence>
<protein>
    <recommendedName>
        <fullName evidence="1">T6SS Phospholipase effector Tle1-like catalytic domain-containing protein</fullName>
    </recommendedName>
</protein>
<organism evidence="2 3">
    <name type="scientific">Polaromonas naphthalenivorans (strain CJ2)</name>
    <dbReference type="NCBI Taxonomy" id="365044"/>
    <lineage>
        <taxon>Bacteria</taxon>
        <taxon>Pseudomonadati</taxon>
        <taxon>Pseudomonadota</taxon>
        <taxon>Betaproteobacteria</taxon>
        <taxon>Burkholderiales</taxon>
        <taxon>Comamonadaceae</taxon>
        <taxon>Polaromonas</taxon>
    </lineage>
</organism>
<evidence type="ECO:0000313" key="2">
    <source>
        <dbReference type="EMBL" id="ABM39879.1"/>
    </source>
</evidence>
<dbReference type="Proteomes" id="UP000000644">
    <property type="component" value="Plasmid pPNAP03"/>
</dbReference>
<dbReference type="HOGENOM" id="CLU_005049_6_1_4"/>
<dbReference type="PANTHER" id="PTHR33840:SF1">
    <property type="entry name" value="TLE1 PHOSPHOLIPASE DOMAIN-CONTAINING PROTEIN"/>
    <property type="match status" value="1"/>
</dbReference>
<dbReference type="EMBL" id="CP000532">
    <property type="protein sequence ID" value="ABM39879.1"/>
    <property type="molecule type" value="Genomic_DNA"/>
</dbReference>
<dbReference type="PANTHER" id="PTHR33840">
    <property type="match status" value="1"/>
</dbReference>
<geneLocation type="plasmid" evidence="2 3">
    <name>pPNAP03</name>
</geneLocation>
<evidence type="ECO:0000313" key="3">
    <source>
        <dbReference type="Proteomes" id="UP000000644"/>
    </source>
</evidence>
<evidence type="ECO:0000259" key="1">
    <source>
        <dbReference type="Pfam" id="PF09994"/>
    </source>
</evidence>
<keyword evidence="3" id="KW-1185">Reference proteome</keyword>
<reference evidence="3" key="1">
    <citation type="journal article" date="2009" name="Environ. Microbiol.">
        <title>The genome of Polaromonas naphthalenivorans strain CJ2, isolated from coal tar-contaminated sediment, reveals physiological and metabolic versatility and evolution through extensive horizontal gene transfer.</title>
        <authorList>
            <person name="Yagi J.M."/>
            <person name="Sims D."/>
            <person name="Brettin T."/>
            <person name="Bruce D."/>
            <person name="Madsen E.L."/>
        </authorList>
    </citation>
    <scope>NUCLEOTIDE SEQUENCE [LARGE SCALE GENOMIC DNA]</scope>
    <source>
        <strain evidence="3">CJ2</strain>
        <plasmid evidence="3">Plasmid pPNAP03</plasmid>
    </source>
</reference>
<proteinExistence type="predicted"/>
<dbReference type="SUPFAM" id="SSF53474">
    <property type="entry name" value="alpha/beta-Hydrolases"/>
    <property type="match status" value="1"/>
</dbReference>
<dbReference type="InterPro" id="IPR018712">
    <property type="entry name" value="Tle1-like_cat"/>
</dbReference>
<gene>
    <name evidence="2" type="ordered locus">Pnap_4814</name>
</gene>
<feature type="domain" description="T6SS Phospholipase effector Tle1-like catalytic" evidence="1">
    <location>
        <begin position="5"/>
        <end position="299"/>
    </location>
</feature>